<accession>A0ABT3CVU1</accession>
<gene>
    <name evidence="3" type="ORF">N7U62_13640</name>
</gene>
<dbReference type="SUPFAM" id="SSF56112">
    <property type="entry name" value="Protein kinase-like (PK-like)"/>
    <property type="match status" value="1"/>
</dbReference>
<dbReference type="PANTHER" id="PTHR12149">
    <property type="entry name" value="FRUCTOSAMINE 3 KINASE-RELATED PROTEIN"/>
    <property type="match status" value="1"/>
</dbReference>
<dbReference type="InterPro" id="IPR011009">
    <property type="entry name" value="Kinase-like_dom_sf"/>
</dbReference>
<dbReference type="Gene3D" id="3.90.1200.10">
    <property type="match status" value="1"/>
</dbReference>
<dbReference type="PANTHER" id="PTHR12149:SF8">
    <property type="entry name" value="PROTEIN-RIBULOSAMINE 3-KINASE"/>
    <property type="match status" value="1"/>
</dbReference>
<dbReference type="Pfam" id="PF03881">
    <property type="entry name" value="Fructosamin_kin"/>
    <property type="match status" value="1"/>
</dbReference>
<dbReference type="Gene3D" id="3.30.200.20">
    <property type="entry name" value="Phosphorylase Kinase, domain 1"/>
    <property type="match status" value="1"/>
</dbReference>
<keyword evidence="2 3" id="KW-0418">Kinase</keyword>
<evidence type="ECO:0000256" key="2">
    <source>
        <dbReference type="PIRNR" id="PIRNR006221"/>
    </source>
</evidence>
<dbReference type="PIRSF" id="PIRSF006221">
    <property type="entry name" value="Ketosamine-3-kinase"/>
    <property type="match status" value="1"/>
</dbReference>
<dbReference type="Proteomes" id="UP001300692">
    <property type="component" value="Unassembled WGS sequence"/>
</dbReference>
<dbReference type="InterPro" id="IPR016477">
    <property type="entry name" value="Fructo-/Ketosamine-3-kinase"/>
</dbReference>
<evidence type="ECO:0000256" key="1">
    <source>
        <dbReference type="ARBA" id="ARBA00009460"/>
    </source>
</evidence>
<protein>
    <submittedName>
        <fullName evidence="3">Fructosamine kinase family protein</fullName>
    </submittedName>
</protein>
<keyword evidence="2" id="KW-0808">Transferase</keyword>
<comment type="caution">
    <text evidence="3">The sequence shown here is derived from an EMBL/GenBank/DDBJ whole genome shotgun (WGS) entry which is preliminary data.</text>
</comment>
<comment type="similarity">
    <text evidence="1 2">Belongs to the fructosamine kinase family.</text>
</comment>
<reference evidence="3 4" key="1">
    <citation type="submission" date="2022-10" db="EMBL/GenBank/DDBJ databases">
        <title>Comparative genomics and taxonomic characterization of three novel marine species of genus Reichenbachiella exhibiting antioxidant and polysaccharide degradation activities.</title>
        <authorList>
            <person name="Muhammad N."/>
            <person name="Lee Y.-J."/>
            <person name="Ko J."/>
            <person name="Kim S.-G."/>
        </authorList>
    </citation>
    <scope>NUCLEOTIDE SEQUENCE [LARGE SCALE GENOMIC DNA]</scope>
    <source>
        <strain evidence="3 4">ABR2-5</strain>
    </source>
</reference>
<dbReference type="GO" id="GO:0016301">
    <property type="term" value="F:kinase activity"/>
    <property type="evidence" value="ECO:0007669"/>
    <property type="project" value="UniProtKB-KW"/>
</dbReference>
<evidence type="ECO:0000313" key="3">
    <source>
        <dbReference type="EMBL" id="MCV9387719.1"/>
    </source>
</evidence>
<organism evidence="3 4">
    <name type="scientific">Reichenbachiella ulvae</name>
    <dbReference type="NCBI Taxonomy" id="2980104"/>
    <lineage>
        <taxon>Bacteria</taxon>
        <taxon>Pseudomonadati</taxon>
        <taxon>Bacteroidota</taxon>
        <taxon>Cytophagia</taxon>
        <taxon>Cytophagales</taxon>
        <taxon>Reichenbachiellaceae</taxon>
        <taxon>Reichenbachiella</taxon>
    </lineage>
</organism>
<name>A0ABT3CVU1_9BACT</name>
<evidence type="ECO:0000313" key="4">
    <source>
        <dbReference type="Proteomes" id="UP001300692"/>
    </source>
</evidence>
<dbReference type="RefSeq" id="WP_264138539.1">
    <property type="nucleotide sequence ID" value="NZ_JAOYOD010000001.1"/>
</dbReference>
<proteinExistence type="inferred from homology"/>
<keyword evidence="4" id="KW-1185">Reference proteome</keyword>
<sequence>MQSFFQSVIGEVFGVEPNESIPVHHVGGGCINQTGYFEFESQRYFLKWNEGVGDLFEKESRGLQLLGDAGVIKVPRVIGLGEVEGINYLCLEYLEPGRSSLRFWERFGEQLAGLHRNSSDQFGLDHDNHIGRLPQSNQWHSSWVDFFIKERLEPQLDMASGSGLVSARIRSQFDKLYNILPDLVPEEAPALLHGDLWSGNMMAAKGEVPAIFDPAVYYGHREAEMAFTKMFGGFDQQFYQSYHSSFPLQPGYEKRVQIFNLYPLLVHVNLFGSSYLSGIQQTLNYFTSD</sequence>
<dbReference type="EMBL" id="JAOYOD010000001">
    <property type="protein sequence ID" value="MCV9387719.1"/>
    <property type="molecule type" value="Genomic_DNA"/>
</dbReference>